<evidence type="ECO:0000256" key="1">
    <source>
        <dbReference type="ARBA" id="ARBA00023015"/>
    </source>
</evidence>
<dbReference type="Gene3D" id="1.10.10.10">
    <property type="entry name" value="Winged helix-like DNA-binding domain superfamily/Winged helix DNA-binding domain"/>
    <property type="match status" value="1"/>
</dbReference>
<evidence type="ECO:0000259" key="4">
    <source>
        <dbReference type="PROSITE" id="PS50987"/>
    </source>
</evidence>
<dbReference type="Proteomes" id="UP000199611">
    <property type="component" value="Unassembled WGS sequence"/>
</dbReference>
<dbReference type="PANTHER" id="PTHR43132">
    <property type="entry name" value="ARSENICAL RESISTANCE OPERON REPRESSOR ARSR-RELATED"/>
    <property type="match status" value="1"/>
</dbReference>
<evidence type="ECO:0000313" key="5">
    <source>
        <dbReference type="EMBL" id="SFN03380.1"/>
    </source>
</evidence>
<dbReference type="NCBIfam" id="NF033788">
    <property type="entry name" value="HTH_metalloreg"/>
    <property type="match status" value="1"/>
</dbReference>
<dbReference type="PROSITE" id="PS50987">
    <property type="entry name" value="HTH_ARSR_2"/>
    <property type="match status" value="1"/>
</dbReference>
<evidence type="ECO:0000256" key="2">
    <source>
        <dbReference type="ARBA" id="ARBA00023125"/>
    </source>
</evidence>
<dbReference type="PANTHER" id="PTHR43132:SF2">
    <property type="entry name" value="ARSENICAL RESISTANCE OPERON REPRESSOR ARSR-RELATED"/>
    <property type="match status" value="1"/>
</dbReference>
<gene>
    <name evidence="5" type="ORF">SAMN05660836_02394</name>
</gene>
<name>A0A1I4VQD8_9BACT</name>
<reference evidence="5 6" key="1">
    <citation type="submission" date="2016-10" db="EMBL/GenBank/DDBJ databases">
        <authorList>
            <person name="de Groot N.N."/>
        </authorList>
    </citation>
    <scope>NUCLEOTIDE SEQUENCE [LARGE SCALE GENOMIC DNA]</scope>
    <source>
        <strain evidence="5 6">DSM 9990</strain>
    </source>
</reference>
<dbReference type="SMART" id="SM00418">
    <property type="entry name" value="HTH_ARSR"/>
    <property type="match status" value="1"/>
</dbReference>
<dbReference type="InterPro" id="IPR001845">
    <property type="entry name" value="HTH_ArsR_DNA-bd_dom"/>
</dbReference>
<feature type="domain" description="HTH arsR-type" evidence="4">
    <location>
        <begin position="5"/>
        <end position="99"/>
    </location>
</feature>
<dbReference type="STRING" id="39841.SAMN05660836_02394"/>
<dbReference type="Pfam" id="PF01022">
    <property type="entry name" value="HTH_5"/>
    <property type="match status" value="1"/>
</dbReference>
<protein>
    <submittedName>
        <fullName evidence="5">ArsR family transcriptional regulator</fullName>
    </submittedName>
</protein>
<evidence type="ECO:0000256" key="3">
    <source>
        <dbReference type="ARBA" id="ARBA00023163"/>
    </source>
</evidence>
<dbReference type="CDD" id="cd00090">
    <property type="entry name" value="HTH_ARSR"/>
    <property type="match status" value="1"/>
</dbReference>
<dbReference type="InterPro" id="IPR011991">
    <property type="entry name" value="ArsR-like_HTH"/>
</dbReference>
<accession>A0A1I4VQD8</accession>
<keyword evidence="6" id="KW-1185">Reference proteome</keyword>
<dbReference type="PRINTS" id="PR00778">
    <property type="entry name" value="HTHARSR"/>
</dbReference>
<dbReference type="SUPFAM" id="SSF46785">
    <property type="entry name" value="Winged helix' DNA-binding domain"/>
    <property type="match status" value="1"/>
</dbReference>
<dbReference type="AlphaFoldDB" id="A0A1I4VQD8"/>
<dbReference type="RefSeq" id="WP_093396077.1">
    <property type="nucleotide sequence ID" value="NZ_FOUU01000011.1"/>
</dbReference>
<organism evidence="5 6">
    <name type="scientific">Thermodesulforhabdus norvegica</name>
    <dbReference type="NCBI Taxonomy" id="39841"/>
    <lineage>
        <taxon>Bacteria</taxon>
        <taxon>Pseudomonadati</taxon>
        <taxon>Thermodesulfobacteriota</taxon>
        <taxon>Syntrophobacteria</taxon>
        <taxon>Syntrophobacterales</taxon>
        <taxon>Thermodesulforhabdaceae</taxon>
        <taxon>Thermodesulforhabdus</taxon>
    </lineage>
</organism>
<keyword evidence="3" id="KW-0804">Transcription</keyword>
<dbReference type="EMBL" id="FOUU01000011">
    <property type="protein sequence ID" value="SFN03380.1"/>
    <property type="molecule type" value="Genomic_DNA"/>
</dbReference>
<evidence type="ECO:0000313" key="6">
    <source>
        <dbReference type="Proteomes" id="UP000199611"/>
    </source>
</evidence>
<dbReference type="InterPro" id="IPR051011">
    <property type="entry name" value="Metal_resp_trans_reg"/>
</dbReference>
<dbReference type="InterPro" id="IPR036390">
    <property type="entry name" value="WH_DNA-bd_sf"/>
</dbReference>
<sequence>MPVNLDDAKLEAVAAALKSVAHPARLKILNLLAEEEQSVSDLCRNLDLPQPYVSQQLTILRNHGIIAARREGQQVFYRVLNPHVLKIMECVRAQAATEPDILKKEGNL</sequence>
<dbReference type="InterPro" id="IPR036388">
    <property type="entry name" value="WH-like_DNA-bd_sf"/>
</dbReference>
<keyword evidence="2" id="KW-0238">DNA-binding</keyword>
<proteinExistence type="predicted"/>
<dbReference type="OrthoDB" id="9800049at2"/>
<keyword evidence="1" id="KW-0805">Transcription regulation</keyword>
<dbReference type="GO" id="GO:0003700">
    <property type="term" value="F:DNA-binding transcription factor activity"/>
    <property type="evidence" value="ECO:0007669"/>
    <property type="project" value="InterPro"/>
</dbReference>
<dbReference type="GO" id="GO:0003677">
    <property type="term" value="F:DNA binding"/>
    <property type="evidence" value="ECO:0007669"/>
    <property type="project" value="UniProtKB-KW"/>
</dbReference>